<dbReference type="EMBL" id="JASPKY010000295">
    <property type="protein sequence ID" value="KAK9710304.1"/>
    <property type="molecule type" value="Genomic_DNA"/>
</dbReference>
<dbReference type="Proteomes" id="UP001458880">
    <property type="component" value="Unassembled WGS sequence"/>
</dbReference>
<protein>
    <submittedName>
        <fullName evidence="1">Uncharacterized protein</fullName>
    </submittedName>
</protein>
<dbReference type="AlphaFoldDB" id="A0AAW1K0C0"/>
<keyword evidence="2" id="KW-1185">Reference proteome</keyword>
<comment type="caution">
    <text evidence="1">The sequence shown here is derived from an EMBL/GenBank/DDBJ whole genome shotgun (WGS) entry which is preliminary data.</text>
</comment>
<proteinExistence type="predicted"/>
<reference evidence="1 2" key="1">
    <citation type="journal article" date="2024" name="BMC Genomics">
        <title>De novo assembly and annotation of Popillia japonica's genome with initial clues to its potential as an invasive pest.</title>
        <authorList>
            <person name="Cucini C."/>
            <person name="Boschi S."/>
            <person name="Funari R."/>
            <person name="Cardaioli E."/>
            <person name="Iannotti N."/>
            <person name="Marturano G."/>
            <person name="Paoli F."/>
            <person name="Bruttini M."/>
            <person name="Carapelli A."/>
            <person name="Frati F."/>
            <person name="Nardi F."/>
        </authorList>
    </citation>
    <scope>NUCLEOTIDE SEQUENCE [LARGE SCALE GENOMIC DNA]</scope>
    <source>
        <strain evidence="1">DMR45628</strain>
    </source>
</reference>
<accession>A0AAW1K0C0</accession>
<evidence type="ECO:0000313" key="2">
    <source>
        <dbReference type="Proteomes" id="UP001458880"/>
    </source>
</evidence>
<gene>
    <name evidence="1" type="ORF">QE152_g26105</name>
</gene>
<sequence>MLTPPPLNYKISCRFDTRIKREVDLSPEDILALLSLMESERQHPSNYRNWQRYDSNLDLDKEPQDSYEDEDEGTWLDAPVYPHISTHSNSLQPPNYYYEKPQSYEKHNQWNDVPESKKKRFMVSKKRNDPTRELRYLNGPNVNDYYTLSQLLGNQREPNVPVYHRHML</sequence>
<organism evidence="1 2">
    <name type="scientific">Popillia japonica</name>
    <name type="common">Japanese beetle</name>
    <dbReference type="NCBI Taxonomy" id="7064"/>
    <lineage>
        <taxon>Eukaryota</taxon>
        <taxon>Metazoa</taxon>
        <taxon>Ecdysozoa</taxon>
        <taxon>Arthropoda</taxon>
        <taxon>Hexapoda</taxon>
        <taxon>Insecta</taxon>
        <taxon>Pterygota</taxon>
        <taxon>Neoptera</taxon>
        <taxon>Endopterygota</taxon>
        <taxon>Coleoptera</taxon>
        <taxon>Polyphaga</taxon>
        <taxon>Scarabaeiformia</taxon>
        <taxon>Scarabaeidae</taxon>
        <taxon>Rutelinae</taxon>
        <taxon>Popillia</taxon>
    </lineage>
</organism>
<name>A0AAW1K0C0_POPJA</name>
<evidence type="ECO:0000313" key="1">
    <source>
        <dbReference type="EMBL" id="KAK9710304.1"/>
    </source>
</evidence>